<gene>
    <name evidence="2" type="ORF">BVC80_379g50</name>
</gene>
<organism evidence="2 3">
    <name type="scientific">Macleaya cordata</name>
    <name type="common">Five-seeded plume-poppy</name>
    <name type="synonym">Bocconia cordata</name>
    <dbReference type="NCBI Taxonomy" id="56857"/>
    <lineage>
        <taxon>Eukaryota</taxon>
        <taxon>Viridiplantae</taxon>
        <taxon>Streptophyta</taxon>
        <taxon>Embryophyta</taxon>
        <taxon>Tracheophyta</taxon>
        <taxon>Spermatophyta</taxon>
        <taxon>Magnoliopsida</taxon>
        <taxon>Ranunculales</taxon>
        <taxon>Papaveraceae</taxon>
        <taxon>Papaveroideae</taxon>
        <taxon>Macleaya</taxon>
    </lineage>
</organism>
<feature type="compositionally biased region" description="Low complexity" evidence="1">
    <location>
        <begin position="118"/>
        <end position="133"/>
    </location>
</feature>
<sequence>MGSGNSRVAVTTPRKLFANPSCGKKKETVKENNDLKKARINKKLKLIKSSPTRRNFRKYSEKDFVDIVDHNKEAKDDVLWLEFQQLRAEGKQIKRNRKEEKAKLKAVRMMKSREDNSRSSPSSSTNSSSSCESSDSDCKEVVDMTRCFRGGSLGERRVDEPEGAAIQASSSTSSPPSLSTEEQKMLRGLQFIEL</sequence>
<name>A0A200QSU6_MACCD</name>
<comment type="caution">
    <text evidence="2">The sequence shown here is derived from an EMBL/GenBank/DDBJ whole genome shotgun (WGS) entry which is preliminary data.</text>
</comment>
<evidence type="ECO:0000256" key="1">
    <source>
        <dbReference type="SAM" id="MobiDB-lite"/>
    </source>
</evidence>
<keyword evidence="3" id="KW-1185">Reference proteome</keyword>
<evidence type="ECO:0000313" key="3">
    <source>
        <dbReference type="Proteomes" id="UP000195402"/>
    </source>
</evidence>
<feature type="compositionally biased region" description="Low complexity" evidence="1">
    <location>
        <begin position="169"/>
        <end position="180"/>
    </location>
</feature>
<dbReference type="Proteomes" id="UP000195402">
    <property type="component" value="Unassembled WGS sequence"/>
</dbReference>
<accession>A0A200QSU6</accession>
<dbReference type="AlphaFoldDB" id="A0A200QSU6"/>
<proteinExistence type="predicted"/>
<feature type="compositionally biased region" description="Basic and acidic residues" evidence="1">
    <location>
        <begin position="90"/>
        <end position="103"/>
    </location>
</feature>
<reference evidence="2 3" key="1">
    <citation type="journal article" date="2017" name="Mol. Plant">
        <title>The Genome of Medicinal Plant Macleaya cordata Provides New Insights into Benzylisoquinoline Alkaloids Metabolism.</title>
        <authorList>
            <person name="Liu X."/>
            <person name="Liu Y."/>
            <person name="Huang P."/>
            <person name="Ma Y."/>
            <person name="Qing Z."/>
            <person name="Tang Q."/>
            <person name="Cao H."/>
            <person name="Cheng P."/>
            <person name="Zheng Y."/>
            <person name="Yuan Z."/>
            <person name="Zhou Y."/>
            <person name="Liu J."/>
            <person name="Tang Z."/>
            <person name="Zhuo Y."/>
            <person name="Zhang Y."/>
            <person name="Yu L."/>
            <person name="Huang J."/>
            <person name="Yang P."/>
            <person name="Peng Q."/>
            <person name="Zhang J."/>
            <person name="Jiang W."/>
            <person name="Zhang Z."/>
            <person name="Lin K."/>
            <person name="Ro D.K."/>
            <person name="Chen X."/>
            <person name="Xiong X."/>
            <person name="Shang Y."/>
            <person name="Huang S."/>
            <person name="Zeng J."/>
        </authorList>
    </citation>
    <scope>NUCLEOTIDE SEQUENCE [LARGE SCALE GENOMIC DNA]</scope>
    <source>
        <strain evidence="3">cv. BLH2017</strain>
        <tissue evidence="2">Root</tissue>
    </source>
</reference>
<feature type="region of interest" description="Disordered" evidence="1">
    <location>
        <begin position="90"/>
        <end position="138"/>
    </location>
</feature>
<dbReference type="EMBL" id="MVGT01001110">
    <property type="protein sequence ID" value="OVA13519.1"/>
    <property type="molecule type" value="Genomic_DNA"/>
</dbReference>
<dbReference type="STRING" id="56857.A0A200QSU6"/>
<feature type="region of interest" description="Disordered" evidence="1">
    <location>
        <begin position="150"/>
        <end position="194"/>
    </location>
</feature>
<evidence type="ECO:0000313" key="2">
    <source>
        <dbReference type="EMBL" id="OVA13519.1"/>
    </source>
</evidence>
<protein>
    <submittedName>
        <fullName evidence="2">Uncharacterized protein</fullName>
    </submittedName>
</protein>
<dbReference type="InParanoid" id="A0A200QSU6"/>